<dbReference type="EMBL" id="JBHSXH010000009">
    <property type="protein sequence ID" value="MFC6823842.1"/>
    <property type="molecule type" value="Genomic_DNA"/>
</dbReference>
<accession>A0ABD5TWL2</accession>
<dbReference type="Pfam" id="PF04214">
    <property type="entry name" value="DUF411"/>
    <property type="match status" value="1"/>
</dbReference>
<dbReference type="InterPro" id="IPR007332">
    <property type="entry name" value="DUF411"/>
</dbReference>
<comment type="caution">
    <text evidence="1">The sequence shown here is derived from an EMBL/GenBank/DDBJ whole genome shotgun (WGS) entry which is preliminary data.</text>
</comment>
<name>A0ABD5TWL2_9EURY</name>
<dbReference type="InterPro" id="IPR006311">
    <property type="entry name" value="TAT_signal"/>
</dbReference>
<keyword evidence="2" id="KW-1185">Reference proteome</keyword>
<evidence type="ECO:0000313" key="1">
    <source>
        <dbReference type="EMBL" id="MFC6823842.1"/>
    </source>
</evidence>
<protein>
    <submittedName>
        <fullName evidence="1">DUF411 domain-containing protein</fullName>
    </submittedName>
</protein>
<evidence type="ECO:0000313" key="2">
    <source>
        <dbReference type="Proteomes" id="UP001596408"/>
    </source>
</evidence>
<dbReference type="RefSeq" id="WP_379692360.1">
    <property type="nucleotide sequence ID" value="NZ_JBHSXH010000009.1"/>
</dbReference>
<sequence length="189" mass="20101">MNHKTPGQSNDRGSPEPARFSRRTFLTAVGVTSIGALAGCLGGSDSTANFGAGDDAERFRNAAASSLDTATLYKAPNCSCCLEYTKYLETATDSSVEVVEASDLAKTKEKYNVPRDVESCHTMDIGDYYVEGHVPLEAIGKLAEEKPDIAGIALPGMPRGSPGMPGEKAEEFVIYAASADGSYREFMQL</sequence>
<proteinExistence type="predicted"/>
<gene>
    <name evidence="1" type="ORF">ACFQEV_02365</name>
</gene>
<dbReference type="Proteomes" id="UP001596408">
    <property type="component" value="Unassembled WGS sequence"/>
</dbReference>
<organism evidence="1 2">
    <name type="scientific">Halopelagius fulvigenes</name>
    <dbReference type="NCBI Taxonomy" id="1198324"/>
    <lineage>
        <taxon>Archaea</taxon>
        <taxon>Methanobacteriati</taxon>
        <taxon>Methanobacteriota</taxon>
        <taxon>Stenosarchaea group</taxon>
        <taxon>Halobacteria</taxon>
        <taxon>Halobacteriales</taxon>
        <taxon>Haloferacaceae</taxon>
    </lineage>
</organism>
<dbReference type="AlphaFoldDB" id="A0ABD5TWL2"/>
<dbReference type="PROSITE" id="PS51318">
    <property type="entry name" value="TAT"/>
    <property type="match status" value="1"/>
</dbReference>
<reference evidence="1 2" key="1">
    <citation type="journal article" date="2019" name="Int. J. Syst. Evol. Microbiol.">
        <title>The Global Catalogue of Microorganisms (GCM) 10K type strain sequencing project: providing services to taxonomists for standard genome sequencing and annotation.</title>
        <authorList>
            <consortium name="The Broad Institute Genomics Platform"/>
            <consortium name="The Broad Institute Genome Sequencing Center for Infectious Disease"/>
            <person name="Wu L."/>
            <person name="Ma J."/>
        </authorList>
    </citation>
    <scope>NUCLEOTIDE SEQUENCE [LARGE SCALE GENOMIC DNA]</scope>
    <source>
        <strain evidence="1 2">YIM 94188</strain>
    </source>
</reference>